<evidence type="ECO:0000256" key="3">
    <source>
        <dbReference type="ARBA" id="ARBA00022475"/>
    </source>
</evidence>
<evidence type="ECO:0000256" key="4">
    <source>
        <dbReference type="ARBA" id="ARBA00022679"/>
    </source>
</evidence>
<keyword evidence="6 9" id="KW-1133">Transmembrane helix</keyword>
<evidence type="ECO:0000256" key="5">
    <source>
        <dbReference type="ARBA" id="ARBA00022692"/>
    </source>
</evidence>
<keyword evidence="8 9" id="KW-0012">Acyltransferase</keyword>
<accession>A0ABP3QIF7</accession>
<dbReference type="Proteomes" id="UP001499951">
    <property type="component" value="Unassembled WGS sequence"/>
</dbReference>
<sequence length="517" mass="55993">MLERLTPALAAAGDFVRGLNGWRRLGFAFAAGLVSALGFAPFNVFPALLLGFAAVVLMIDGAEPARRIRTGAAVTWAFGFGQYALGMHWIAYAFMVDPVAHAWQIPFVFVFFAALALFQLCAGALAARFWRGRGRLFAFALSYGVFEWLRGHIFTGFPWNIPAYGWGASLGVLQSAAVFGAYGLSLLTVLFGAALADLFAPPPRWKIAAALAGVFAVFFVGGAVRLETAAQTVPGVNLRLVQPNVPQAEKYLRRYKARNWRRLIELSRAPGDPTLIVWPEAAPPFAGLDEQPLALEQIAALTVGRQGLITGAVRVDYLSADKYRYFNSLFVFGRDGKAIATYDKYHLVPFGEYLPYEETLNSLGLTKLTGIDGSFTPGDGPKAYAVPGAGTLTPLICYEILFPGEVVGATRPDWFVNITDDSWFGPWAGPQQHLLVARVRAIEEGLPVARAANTGISAIIDPFGRITHRLGLNQTGTVDGPLPAAIAPTPYSRFGDLWFVLLVCANVALTWLFSKGK</sequence>
<keyword evidence="5 9" id="KW-0812">Transmembrane</keyword>
<gene>
    <name evidence="9 11" type="primary">lnt</name>
    <name evidence="11" type="ORF">GCM10008942_41540</name>
</gene>
<dbReference type="HAMAP" id="MF_01148">
    <property type="entry name" value="Lnt"/>
    <property type="match status" value="1"/>
</dbReference>
<feature type="transmembrane region" description="Helical" evidence="9">
    <location>
        <begin position="27"/>
        <end position="59"/>
    </location>
</feature>
<protein>
    <recommendedName>
        <fullName evidence="9">Apolipoprotein N-acyltransferase</fullName>
        <shortName evidence="9">ALP N-acyltransferase</shortName>
        <ecNumber evidence="9">2.3.1.269</ecNumber>
    </recommendedName>
</protein>
<dbReference type="PANTHER" id="PTHR38686:SF1">
    <property type="entry name" value="APOLIPOPROTEIN N-ACYLTRANSFERASE"/>
    <property type="match status" value="1"/>
</dbReference>
<evidence type="ECO:0000313" key="11">
    <source>
        <dbReference type="EMBL" id="GAA0588232.1"/>
    </source>
</evidence>
<dbReference type="Pfam" id="PF00795">
    <property type="entry name" value="CN_hydrolase"/>
    <property type="match status" value="1"/>
</dbReference>
<feature type="transmembrane region" description="Helical" evidence="9">
    <location>
        <begin position="179"/>
        <end position="200"/>
    </location>
</feature>
<keyword evidence="3 9" id="KW-1003">Cell membrane</keyword>
<dbReference type="EC" id="2.3.1.269" evidence="9"/>
<comment type="caution">
    <text evidence="11">The sequence shown here is derived from an EMBL/GenBank/DDBJ whole genome shotgun (WGS) entry which is preliminary data.</text>
</comment>
<feature type="transmembrane region" description="Helical" evidence="9">
    <location>
        <begin position="71"/>
        <end position="95"/>
    </location>
</feature>
<evidence type="ECO:0000313" key="12">
    <source>
        <dbReference type="Proteomes" id="UP001499951"/>
    </source>
</evidence>
<dbReference type="Gene3D" id="3.60.110.10">
    <property type="entry name" value="Carbon-nitrogen hydrolase"/>
    <property type="match status" value="1"/>
</dbReference>
<dbReference type="PANTHER" id="PTHR38686">
    <property type="entry name" value="APOLIPOPROTEIN N-ACYLTRANSFERASE"/>
    <property type="match status" value="1"/>
</dbReference>
<keyword evidence="12" id="KW-1185">Reference proteome</keyword>
<dbReference type="NCBIfam" id="TIGR00546">
    <property type="entry name" value="lnt"/>
    <property type="match status" value="1"/>
</dbReference>
<comment type="subcellular location">
    <subcellularLocation>
        <location evidence="1 9">Cell membrane</location>
        <topology evidence="1 9">Multi-pass membrane protein</topology>
    </subcellularLocation>
</comment>
<organism evidence="11 12">
    <name type="scientific">Rhizomicrobium electricum</name>
    <dbReference type="NCBI Taxonomy" id="480070"/>
    <lineage>
        <taxon>Bacteria</taxon>
        <taxon>Pseudomonadati</taxon>
        <taxon>Pseudomonadota</taxon>
        <taxon>Alphaproteobacteria</taxon>
        <taxon>Micropepsales</taxon>
        <taxon>Micropepsaceae</taxon>
        <taxon>Rhizomicrobium</taxon>
    </lineage>
</organism>
<dbReference type="InterPro" id="IPR004563">
    <property type="entry name" value="Apolipo_AcylTrfase"/>
</dbReference>
<dbReference type="CDD" id="cd07571">
    <property type="entry name" value="ALP_N-acyl_transferase"/>
    <property type="match status" value="1"/>
</dbReference>
<dbReference type="SUPFAM" id="SSF56317">
    <property type="entry name" value="Carbon-nitrogen hydrolase"/>
    <property type="match status" value="1"/>
</dbReference>
<feature type="domain" description="CN hydrolase" evidence="10">
    <location>
        <begin position="241"/>
        <end position="484"/>
    </location>
</feature>
<evidence type="ECO:0000256" key="6">
    <source>
        <dbReference type="ARBA" id="ARBA00022989"/>
    </source>
</evidence>
<dbReference type="InterPro" id="IPR045378">
    <property type="entry name" value="LNT_N"/>
</dbReference>
<evidence type="ECO:0000256" key="8">
    <source>
        <dbReference type="ARBA" id="ARBA00023315"/>
    </source>
</evidence>
<dbReference type="RefSeq" id="WP_166934780.1">
    <property type="nucleotide sequence ID" value="NZ_BAAADD010000014.1"/>
</dbReference>
<evidence type="ECO:0000259" key="10">
    <source>
        <dbReference type="PROSITE" id="PS50263"/>
    </source>
</evidence>
<evidence type="ECO:0000256" key="2">
    <source>
        <dbReference type="ARBA" id="ARBA00010065"/>
    </source>
</evidence>
<name>A0ABP3QIF7_9PROT</name>
<dbReference type="Pfam" id="PF20154">
    <property type="entry name" value="LNT_N"/>
    <property type="match status" value="1"/>
</dbReference>
<keyword evidence="7 9" id="KW-0472">Membrane</keyword>
<dbReference type="EMBL" id="BAAADD010000014">
    <property type="protein sequence ID" value="GAA0588232.1"/>
    <property type="molecule type" value="Genomic_DNA"/>
</dbReference>
<feature type="transmembrane region" description="Helical" evidence="9">
    <location>
        <begin position="107"/>
        <end position="129"/>
    </location>
</feature>
<feature type="transmembrane region" description="Helical" evidence="9">
    <location>
        <begin position="497"/>
        <end position="514"/>
    </location>
</feature>
<feature type="transmembrane region" description="Helical" evidence="9">
    <location>
        <begin position="136"/>
        <end position="159"/>
    </location>
</feature>
<feature type="transmembrane region" description="Helical" evidence="9">
    <location>
        <begin position="207"/>
        <end position="226"/>
    </location>
</feature>
<comment type="function">
    <text evidence="9">Catalyzes the phospholipid dependent N-acylation of the N-terminal cysteine of apolipoprotein, the last step in lipoprotein maturation.</text>
</comment>
<proteinExistence type="inferred from homology"/>
<dbReference type="InterPro" id="IPR036526">
    <property type="entry name" value="C-N_Hydrolase_sf"/>
</dbReference>
<evidence type="ECO:0000256" key="1">
    <source>
        <dbReference type="ARBA" id="ARBA00004651"/>
    </source>
</evidence>
<evidence type="ECO:0000256" key="7">
    <source>
        <dbReference type="ARBA" id="ARBA00023136"/>
    </source>
</evidence>
<keyword evidence="4 9" id="KW-0808">Transferase</keyword>
<comment type="catalytic activity">
    <reaction evidence="9">
        <text>N-terminal S-1,2-diacyl-sn-glyceryl-L-cysteinyl-[lipoprotein] + a glycerophospholipid = N-acyl-S-1,2-diacyl-sn-glyceryl-L-cysteinyl-[lipoprotein] + a 2-acyl-sn-glycero-3-phospholipid + H(+)</text>
        <dbReference type="Rhea" id="RHEA:48228"/>
        <dbReference type="Rhea" id="RHEA-COMP:14681"/>
        <dbReference type="Rhea" id="RHEA-COMP:14684"/>
        <dbReference type="ChEBI" id="CHEBI:15378"/>
        <dbReference type="ChEBI" id="CHEBI:136912"/>
        <dbReference type="ChEBI" id="CHEBI:140656"/>
        <dbReference type="ChEBI" id="CHEBI:140657"/>
        <dbReference type="ChEBI" id="CHEBI:140660"/>
        <dbReference type="EC" id="2.3.1.269"/>
    </reaction>
</comment>
<dbReference type="InterPro" id="IPR003010">
    <property type="entry name" value="C-N_Hydrolase"/>
</dbReference>
<comment type="similarity">
    <text evidence="2 9">Belongs to the CN hydrolase family. Apolipoprotein N-acyltransferase subfamily.</text>
</comment>
<evidence type="ECO:0000256" key="9">
    <source>
        <dbReference type="HAMAP-Rule" id="MF_01148"/>
    </source>
</evidence>
<reference evidence="12" key="1">
    <citation type="journal article" date="2019" name="Int. J. Syst. Evol. Microbiol.">
        <title>The Global Catalogue of Microorganisms (GCM) 10K type strain sequencing project: providing services to taxonomists for standard genome sequencing and annotation.</title>
        <authorList>
            <consortium name="The Broad Institute Genomics Platform"/>
            <consortium name="The Broad Institute Genome Sequencing Center for Infectious Disease"/>
            <person name="Wu L."/>
            <person name="Ma J."/>
        </authorList>
    </citation>
    <scope>NUCLEOTIDE SEQUENCE [LARGE SCALE GENOMIC DNA]</scope>
    <source>
        <strain evidence="12">JCM 15089</strain>
    </source>
</reference>
<dbReference type="PROSITE" id="PS50263">
    <property type="entry name" value="CN_HYDROLASE"/>
    <property type="match status" value="1"/>
</dbReference>
<comment type="pathway">
    <text evidence="9">Protein modification; lipoprotein biosynthesis (N-acyl transfer).</text>
</comment>